<comment type="caution">
    <text evidence="2">The sequence shown here is derived from an EMBL/GenBank/DDBJ whole genome shotgun (WGS) entry which is preliminary data.</text>
</comment>
<protein>
    <submittedName>
        <fullName evidence="2">Uncharacterized protein</fullName>
    </submittedName>
</protein>
<reference evidence="2 3" key="1">
    <citation type="submission" date="2019-01" db="EMBL/GenBank/DDBJ databases">
        <title>A draft genome assembly of the solar-powered sea slug Elysia chlorotica.</title>
        <authorList>
            <person name="Cai H."/>
            <person name="Li Q."/>
            <person name="Fang X."/>
            <person name="Li J."/>
            <person name="Curtis N.E."/>
            <person name="Altenburger A."/>
            <person name="Shibata T."/>
            <person name="Feng M."/>
            <person name="Maeda T."/>
            <person name="Schwartz J.A."/>
            <person name="Shigenobu S."/>
            <person name="Lundholm N."/>
            <person name="Nishiyama T."/>
            <person name="Yang H."/>
            <person name="Hasebe M."/>
            <person name="Li S."/>
            <person name="Pierce S.K."/>
            <person name="Wang J."/>
        </authorList>
    </citation>
    <scope>NUCLEOTIDE SEQUENCE [LARGE SCALE GENOMIC DNA]</scope>
    <source>
        <strain evidence="2">EC2010</strain>
        <tissue evidence="2">Whole organism of an adult</tissue>
    </source>
</reference>
<sequence length="147" mass="16303">MANLFFVFTLFLIGTTWVGTRGDEYDDILRSNMGSSLQELEALTSLTGLGNPYRKSYTPLPFRSYDNGLNMLGGKAYIREIPDLINLVFGLGGHIVGRAGWIVHDAFTSLFDGLMTSQFKLRSPGVSQPRDDLDIVDDLFDGLGFKI</sequence>
<name>A0A3S1BTB1_ELYCH</name>
<keyword evidence="1" id="KW-0732">Signal</keyword>
<keyword evidence="3" id="KW-1185">Reference proteome</keyword>
<dbReference type="AlphaFoldDB" id="A0A3S1BTB1"/>
<feature type="signal peptide" evidence="1">
    <location>
        <begin position="1"/>
        <end position="22"/>
    </location>
</feature>
<dbReference type="OrthoDB" id="10376541at2759"/>
<evidence type="ECO:0000313" key="2">
    <source>
        <dbReference type="EMBL" id="RUS74372.1"/>
    </source>
</evidence>
<evidence type="ECO:0000256" key="1">
    <source>
        <dbReference type="SAM" id="SignalP"/>
    </source>
</evidence>
<proteinExistence type="predicted"/>
<organism evidence="2 3">
    <name type="scientific">Elysia chlorotica</name>
    <name type="common">Eastern emerald elysia</name>
    <name type="synonym">Sea slug</name>
    <dbReference type="NCBI Taxonomy" id="188477"/>
    <lineage>
        <taxon>Eukaryota</taxon>
        <taxon>Metazoa</taxon>
        <taxon>Spiralia</taxon>
        <taxon>Lophotrochozoa</taxon>
        <taxon>Mollusca</taxon>
        <taxon>Gastropoda</taxon>
        <taxon>Heterobranchia</taxon>
        <taxon>Euthyneura</taxon>
        <taxon>Panpulmonata</taxon>
        <taxon>Sacoglossa</taxon>
        <taxon>Placobranchoidea</taxon>
        <taxon>Plakobranchidae</taxon>
        <taxon>Elysia</taxon>
    </lineage>
</organism>
<dbReference type="EMBL" id="RQTK01000836">
    <property type="protein sequence ID" value="RUS74372.1"/>
    <property type="molecule type" value="Genomic_DNA"/>
</dbReference>
<feature type="chain" id="PRO_5018772175" evidence="1">
    <location>
        <begin position="23"/>
        <end position="147"/>
    </location>
</feature>
<gene>
    <name evidence="2" type="ORF">EGW08_017853</name>
</gene>
<accession>A0A3S1BTB1</accession>
<evidence type="ECO:0000313" key="3">
    <source>
        <dbReference type="Proteomes" id="UP000271974"/>
    </source>
</evidence>
<dbReference type="Proteomes" id="UP000271974">
    <property type="component" value="Unassembled WGS sequence"/>
</dbReference>